<dbReference type="InterPro" id="IPR013078">
    <property type="entry name" value="His_Pase_superF_clade-1"/>
</dbReference>
<dbReference type="EMBL" id="JAGRRH010000014">
    <property type="protein sequence ID" value="KAG7358189.1"/>
    <property type="molecule type" value="Genomic_DNA"/>
</dbReference>
<dbReference type="SMART" id="SM00855">
    <property type="entry name" value="PGAM"/>
    <property type="match status" value="1"/>
</dbReference>
<feature type="binding site" evidence="2">
    <location>
        <begin position="14"/>
        <end position="21"/>
    </location>
    <ligand>
        <name>substrate</name>
    </ligand>
</feature>
<evidence type="ECO:0000313" key="6">
    <source>
        <dbReference type="Proteomes" id="UP000693970"/>
    </source>
</evidence>
<reference evidence="4" key="1">
    <citation type="journal article" date="2021" name="Sci. Rep.">
        <title>Diploid genomic architecture of Nitzschia inconspicua, an elite biomass production diatom.</title>
        <authorList>
            <person name="Oliver A."/>
            <person name="Podell S."/>
            <person name="Pinowska A."/>
            <person name="Traller J.C."/>
            <person name="Smith S.R."/>
            <person name="McClure R."/>
            <person name="Beliaev A."/>
            <person name="Bohutskyi P."/>
            <person name="Hill E.A."/>
            <person name="Rabines A."/>
            <person name="Zheng H."/>
            <person name="Allen L.Z."/>
            <person name="Kuo A."/>
            <person name="Grigoriev I.V."/>
            <person name="Allen A.E."/>
            <person name="Hazlebeck D."/>
            <person name="Allen E.E."/>
        </authorList>
    </citation>
    <scope>NUCLEOTIDE SEQUENCE</scope>
    <source>
        <strain evidence="4">Hildebrandi</strain>
    </source>
</reference>
<evidence type="ECO:0000259" key="3">
    <source>
        <dbReference type="Pfam" id="PF08450"/>
    </source>
</evidence>
<dbReference type="CDD" id="cd07067">
    <property type="entry name" value="HP_PGM_like"/>
    <property type="match status" value="1"/>
</dbReference>
<dbReference type="OrthoDB" id="423498at2759"/>
<proteinExistence type="predicted"/>
<evidence type="ECO:0000256" key="2">
    <source>
        <dbReference type="PIRSR" id="PIRSR613078-2"/>
    </source>
</evidence>
<feature type="domain" description="SMP-30/Gluconolactonase/LRE-like region" evidence="3">
    <location>
        <begin position="267"/>
        <end position="528"/>
    </location>
</feature>
<sequence length="562" mass="62607">MTTNVSNMTIYLARHGQDEDNANGILNGRRRDTPLTIRGKQQAQALSDKIRQFGLQFDSVYSSPLQRARMTADIAVAASNISSIDIVEELSEREFGVMTGVPIAEIADRCGDDDILTTENVTYFLSPEGAETFPELMERAQRVLDYLQDRHVTQKDGATILLVTHGDFGKMFYANFYKLDWRDVLTSFHFDNSDLILCSSKVSSPPKMSDTHIFRSCTAPTTALPKVFCNPTPIVNLQSFLDGPPATLNDDGVSVTAQLIVDSRCHLGECVIYDDRRNTILFTSILERRFHKLDLNTSNGGDSQQQSFDLPKMLCAFGLLDQQDVGYIVAWDDGFQLYDLEGGKPLSPMSDGEVVNRLGLPDRLNDGRVDPTGRRFVCGGCAGSNDPLKVYQCDYDPSSKTLRHRPIVDEIRTTNSICWSNDGKTMYLADSPTRRIDRYDYNFETGLLSNQRELHRKDHGDPDGSVVDAQGFLWNATWRQGKGTGMVDRIDPETGEVVFTVHLPDETSEASCCCFGGPKLDVLFITTAWENLDPQLEPHAGGLYAVKLPTGMSGCPEKRFKI</sequence>
<organism evidence="4 6">
    <name type="scientific">Nitzschia inconspicua</name>
    <dbReference type="NCBI Taxonomy" id="303405"/>
    <lineage>
        <taxon>Eukaryota</taxon>
        <taxon>Sar</taxon>
        <taxon>Stramenopiles</taxon>
        <taxon>Ochrophyta</taxon>
        <taxon>Bacillariophyta</taxon>
        <taxon>Bacillariophyceae</taxon>
        <taxon>Bacillariophycidae</taxon>
        <taxon>Bacillariales</taxon>
        <taxon>Bacillariaceae</taxon>
        <taxon>Nitzschia</taxon>
    </lineage>
</organism>
<evidence type="ECO:0000313" key="4">
    <source>
        <dbReference type="EMBL" id="KAG7338265.1"/>
    </source>
</evidence>
<reference evidence="4" key="2">
    <citation type="submission" date="2021-04" db="EMBL/GenBank/DDBJ databases">
        <authorList>
            <person name="Podell S."/>
        </authorList>
    </citation>
    <scope>NUCLEOTIDE SEQUENCE</scope>
    <source>
        <strain evidence="4">Hildebrandi</strain>
    </source>
</reference>
<dbReference type="Pfam" id="PF08450">
    <property type="entry name" value="SGL"/>
    <property type="match status" value="1"/>
</dbReference>
<dbReference type="GO" id="GO:0005509">
    <property type="term" value="F:calcium ion binding"/>
    <property type="evidence" value="ECO:0007669"/>
    <property type="project" value="TreeGrafter"/>
</dbReference>
<dbReference type="InterPro" id="IPR001345">
    <property type="entry name" value="PG/BPGM_mutase_AS"/>
</dbReference>
<keyword evidence="6" id="KW-1185">Reference proteome</keyword>
<dbReference type="GO" id="GO:0004341">
    <property type="term" value="F:gluconolactonase activity"/>
    <property type="evidence" value="ECO:0007669"/>
    <property type="project" value="TreeGrafter"/>
</dbReference>
<protein>
    <submittedName>
        <fullName evidence="4">Gluconolactonase</fullName>
    </submittedName>
</protein>
<dbReference type="PANTHER" id="PTHR10907">
    <property type="entry name" value="REGUCALCIN"/>
    <property type="match status" value="1"/>
</dbReference>
<dbReference type="PROSITE" id="PS00175">
    <property type="entry name" value="PG_MUTASE"/>
    <property type="match status" value="1"/>
</dbReference>
<dbReference type="GO" id="GO:0019853">
    <property type="term" value="P:L-ascorbic acid biosynthetic process"/>
    <property type="evidence" value="ECO:0007669"/>
    <property type="project" value="TreeGrafter"/>
</dbReference>
<evidence type="ECO:0000256" key="1">
    <source>
        <dbReference type="PIRSR" id="PIRSR613078-1"/>
    </source>
</evidence>
<feature type="active site" description="Tele-phosphohistidine intermediate" evidence="1">
    <location>
        <position position="15"/>
    </location>
</feature>
<accession>A0A9K3K7Y6</accession>
<name>A0A9K3K7Y6_9STRA</name>
<dbReference type="AlphaFoldDB" id="A0A9K3K7Y6"/>
<gene>
    <name evidence="5" type="ORF">IV203_014776</name>
    <name evidence="4" type="ORF">IV203_020280</name>
</gene>
<evidence type="ECO:0000313" key="5">
    <source>
        <dbReference type="EMBL" id="KAG7358189.1"/>
    </source>
</evidence>
<feature type="active site" description="Proton donor/acceptor" evidence="1">
    <location>
        <position position="92"/>
    </location>
</feature>
<dbReference type="Proteomes" id="UP000693970">
    <property type="component" value="Unassembled WGS sequence"/>
</dbReference>
<dbReference type="Pfam" id="PF00300">
    <property type="entry name" value="His_Phos_1"/>
    <property type="match status" value="1"/>
</dbReference>
<dbReference type="InterPro" id="IPR013658">
    <property type="entry name" value="SGL"/>
</dbReference>
<dbReference type="EMBL" id="JAGRRH010000061">
    <property type="protein sequence ID" value="KAG7338265.1"/>
    <property type="molecule type" value="Genomic_DNA"/>
</dbReference>
<dbReference type="PANTHER" id="PTHR10907:SF47">
    <property type="entry name" value="REGUCALCIN"/>
    <property type="match status" value="1"/>
</dbReference>
<feature type="binding site" evidence="2">
    <location>
        <position position="67"/>
    </location>
    <ligand>
        <name>substrate</name>
    </ligand>
</feature>
<comment type="caution">
    <text evidence="4">The sequence shown here is derived from an EMBL/GenBank/DDBJ whole genome shotgun (WGS) entry which is preliminary data.</text>
</comment>